<protein>
    <submittedName>
        <fullName evidence="4">Uncharacterized protein</fullName>
    </submittedName>
</protein>
<feature type="repeat" description="NHL" evidence="2">
    <location>
        <begin position="138"/>
        <end position="168"/>
    </location>
</feature>
<keyword evidence="1" id="KW-0677">Repeat</keyword>
<dbReference type="Gene3D" id="2.120.10.30">
    <property type="entry name" value="TolB, C-terminal domain"/>
    <property type="match status" value="1"/>
</dbReference>
<dbReference type="EMBL" id="CAJNOG010000384">
    <property type="protein sequence ID" value="CAF1212022.1"/>
    <property type="molecule type" value="Genomic_DNA"/>
</dbReference>
<dbReference type="Pfam" id="PF01436">
    <property type="entry name" value="NHL"/>
    <property type="match status" value="1"/>
</dbReference>
<dbReference type="Proteomes" id="UP000663845">
    <property type="component" value="Unassembled WGS sequence"/>
</dbReference>
<evidence type="ECO:0000256" key="2">
    <source>
        <dbReference type="PROSITE-ProRule" id="PRU00504"/>
    </source>
</evidence>
<dbReference type="InterPro" id="IPR011042">
    <property type="entry name" value="6-blade_b-propeller_TolB-like"/>
</dbReference>
<dbReference type="AlphaFoldDB" id="A0A814X9R7"/>
<evidence type="ECO:0000256" key="1">
    <source>
        <dbReference type="ARBA" id="ARBA00022737"/>
    </source>
</evidence>
<evidence type="ECO:0000313" key="5">
    <source>
        <dbReference type="Proteomes" id="UP000663845"/>
    </source>
</evidence>
<organism evidence="4 5">
    <name type="scientific">Adineta steineri</name>
    <dbReference type="NCBI Taxonomy" id="433720"/>
    <lineage>
        <taxon>Eukaryota</taxon>
        <taxon>Metazoa</taxon>
        <taxon>Spiralia</taxon>
        <taxon>Gnathifera</taxon>
        <taxon>Rotifera</taxon>
        <taxon>Eurotatoria</taxon>
        <taxon>Bdelloidea</taxon>
        <taxon>Adinetida</taxon>
        <taxon>Adinetidae</taxon>
        <taxon>Adineta</taxon>
    </lineage>
</organism>
<accession>A0A814X9R7</accession>
<proteinExistence type="predicted"/>
<comment type="caution">
    <text evidence="4">The sequence shown here is derived from an EMBL/GenBank/DDBJ whole genome shotgun (WGS) entry which is preliminary data.</text>
</comment>
<evidence type="ECO:0000256" key="3">
    <source>
        <dbReference type="SAM" id="MobiDB-lite"/>
    </source>
</evidence>
<dbReference type="InterPro" id="IPR001258">
    <property type="entry name" value="NHL_repeat"/>
</dbReference>
<evidence type="ECO:0000313" key="4">
    <source>
        <dbReference type="EMBL" id="CAF1212022.1"/>
    </source>
</evidence>
<sequence length="401" mass="42768">MISIVIVKRTKTNSESISTTEEMEVATELTATTSATASTTTSTTTSTSTSTSISTSTTTTTTIATMCSSGNSPWNTTGITLLSSSTRFSCTRLFVDSNDTLYGVDKLKRYVWKLSKNAENAEVIAGVYESTGGDSVKLNSPQDIYIDRYGSIYVLDTNNHRVQKFINGTTHGETIAGLTESCGCSLRQLCFPRGFAFDPTDTFMYIADRSCHRVIRFLTNPTSGTGGVTIAGGQIADNTNNALNGPYSIRYLSSINDDLLIVNYEGHSVIRWTIGATSEPNSTILTTTSKTTLTSTSTTTTTTTTTMSTLAPTSTLSICTPNSNVCGTRSDFSGGFRLTFYEYYAGDKTAGGGGAAHYCPGGTWGSASCDQSCTYESTFRAQCIACCTACCKTAIFTSRTL</sequence>
<reference evidence="4" key="1">
    <citation type="submission" date="2021-02" db="EMBL/GenBank/DDBJ databases">
        <authorList>
            <person name="Nowell W R."/>
        </authorList>
    </citation>
    <scope>NUCLEOTIDE SEQUENCE</scope>
</reference>
<dbReference type="SUPFAM" id="SSF63829">
    <property type="entry name" value="Calcium-dependent phosphotriesterase"/>
    <property type="match status" value="1"/>
</dbReference>
<gene>
    <name evidence="4" type="ORF">JYZ213_LOCUS27509</name>
</gene>
<feature type="region of interest" description="Disordered" evidence="3">
    <location>
        <begin position="31"/>
        <end position="54"/>
    </location>
</feature>
<name>A0A814X9R7_9BILA</name>
<dbReference type="PROSITE" id="PS51125">
    <property type="entry name" value="NHL"/>
    <property type="match status" value="1"/>
</dbReference>